<dbReference type="KEGG" id="gba:J421_4515"/>
<dbReference type="InterPro" id="IPR051795">
    <property type="entry name" value="Glycosyl_Hydrlase_43"/>
</dbReference>
<keyword evidence="2 6" id="KW-0378">Hydrolase</keyword>
<feature type="signal peptide" evidence="7">
    <location>
        <begin position="1"/>
        <end position="24"/>
    </location>
</feature>
<dbReference type="InParanoid" id="W0RNH7"/>
<keyword evidence="7" id="KW-0732">Signal</keyword>
<dbReference type="InterPro" id="IPR013320">
    <property type="entry name" value="ConA-like_dom_sf"/>
</dbReference>
<dbReference type="PANTHER" id="PTHR42812:SF12">
    <property type="entry name" value="BETA-XYLOSIDASE-RELATED"/>
    <property type="match status" value="1"/>
</dbReference>
<comment type="similarity">
    <text evidence="1 6">Belongs to the glycosyl hydrolase 43 family.</text>
</comment>
<dbReference type="GO" id="GO:0005975">
    <property type="term" value="P:carbohydrate metabolic process"/>
    <property type="evidence" value="ECO:0007669"/>
    <property type="project" value="InterPro"/>
</dbReference>
<evidence type="ECO:0000259" key="8">
    <source>
        <dbReference type="Pfam" id="PF17851"/>
    </source>
</evidence>
<dbReference type="InterPro" id="IPR041542">
    <property type="entry name" value="GH43_C2"/>
</dbReference>
<dbReference type="Proteomes" id="UP000019151">
    <property type="component" value="Chromosome"/>
</dbReference>
<sequence length="580" mass="62930">MRPALRIATLAASLSLAVTAPGHGAGAQPVQKDGAARGAPPHVARFDWFEYAGHDAVYDTNRPRPGEYTNPILMGFHPDPSITRAGDDYYLVNSTFAYFPGIPVFHSRDLVSWTQIGSVIDRPSQLRLDSLGVSRGVFAPAIAFHAGTFYVVNTCVDCGGNFLVTATDPAGPWSDPIWLGFDGIDPSLFFDDDGKAYVVNNGAPVGPPLYSGHRAIWIQELDLATKQLVGERTLIVNGGVDIRTKPSWIEGPHLLKRDGRYYLIAAEGGTGDFHSEVVFGAPSVRGPYTPWSGNPILTQRNLDRNRPDPITSTGHADFVTLPDGDTWAVFLGTRPYADDTYNTGRETFLMRVSWRDGWPVLTSGQEGVPYVAPRPTLPAQPAPTIPTRGNFTVRDDFSGRALAPYWLMLRTPRETWWDLTSAPGSLSLAARPVPLSSRGQPSFLGRRQQHLTATVTTSMRWAPTQDGDRAGLVAFQSENAWYFLAVGRDGGKPVVQVVRRAGRGPSVADSVLASAPLPTGTTSPIELRITARRDRYDFAYATTPNRWTTLLANADATVLSTRSAGGFVGVLFALHAYAAP</sequence>
<dbReference type="CDD" id="cd18617">
    <property type="entry name" value="GH43_XynB-like"/>
    <property type="match status" value="1"/>
</dbReference>
<evidence type="ECO:0000256" key="2">
    <source>
        <dbReference type="ARBA" id="ARBA00022801"/>
    </source>
</evidence>
<dbReference type="eggNOG" id="COG3507">
    <property type="taxonomic scope" value="Bacteria"/>
</dbReference>
<feature type="active site" description="Proton donor" evidence="4">
    <location>
        <position position="250"/>
    </location>
</feature>
<feature type="chain" id="PRO_5004794363" evidence="7">
    <location>
        <begin position="25"/>
        <end position="580"/>
    </location>
</feature>
<dbReference type="GO" id="GO:0004553">
    <property type="term" value="F:hydrolase activity, hydrolyzing O-glycosyl compounds"/>
    <property type="evidence" value="ECO:0007669"/>
    <property type="project" value="InterPro"/>
</dbReference>
<dbReference type="Gene3D" id="2.60.120.200">
    <property type="match status" value="1"/>
</dbReference>
<evidence type="ECO:0000256" key="1">
    <source>
        <dbReference type="ARBA" id="ARBA00009865"/>
    </source>
</evidence>
<dbReference type="EMBL" id="CP007128">
    <property type="protein sequence ID" value="AHG92052.1"/>
    <property type="molecule type" value="Genomic_DNA"/>
</dbReference>
<evidence type="ECO:0000256" key="6">
    <source>
        <dbReference type="RuleBase" id="RU361187"/>
    </source>
</evidence>
<dbReference type="Gene3D" id="2.115.10.20">
    <property type="entry name" value="Glycosyl hydrolase domain, family 43"/>
    <property type="match status" value="1"/>
</dbReference>
<accession>W0RNH7</accession>
<dbReference type="AlphaFoldDB" id="W0RNH7"/>
<dbReference type="SUPFAM" id="SSF75005">
    <property type="entry name" value="Arabinanase/levansucrase/invertase"/>
    <property type="match status" value="1"/>
</dbReference>
<evidence type="ECO:0000256" key="3">
    <source>
        <dbReference type="ARBA" id="ARBA00023295"/>
    </source>
</evidence>
<name>W0RNH7_9BACT</name>
<gene>
    <name evidence="9" type="ORF">J421_4515</name>
</gene>
<dbReference type="SUPFAM" id="SSF49899">
    <property type="entry name" value="Concanavalin A-like lectins/glucanases"/>
    <property type="match status" value="1"/>
</dbReference>
<evidence type="ECO:0000256" key="7">
    <source>
        <dbReference type="SAM" id="SignalP"/>
    </source>
</evidence>
<dbReference type="PANTHER" id="PTHR42812">
    <property type="entry name" value="BETA-XYLOSIDASE"/>
    <property type="match status" value="1"/>
</dbReference>
<dbReference type="InterPro" id="IPR006710">
    <property type="entry name" value="Glyco_hydro_43"/>
</dbReference>
<keyword evidence="3 6" id="KW-0326">Glycosidase</keyword>
<dbReference type="PATRIC" id="fig|861299.3.peg.4571"/>
<evidence type="ECO:0000256" key="4">
    <source>
        <dbReference type="PIRSR" id="PIRSR606710-1"/>
    </source>
</evidence>
<evidence type="ECO:0000256" key="5">
    <source>
        <dbReference type="PIRSR" id="PIRSR606710-2"/>
    </source>
</evidence>
<evidence type="ECO:0000313" key="9">
    <source>
        <dbReference type="EMBL" id="AHG92052.1"/>
    </source>
</evidence>
<dbReference type="RefSeq" id="WP_025413482.1">
    <property type="nucleotide sequence ID" value="NZ_CP007128.1"/>
</dbReference>
<feature type="domain" description="Beta-xylosidase C-terminal Concanavalin A-like" evidence="8">
    <location>
        <begin position="394"/>
        <end position="578"/>
    </location>
</feature>
<evidence type="ECO:0000313" key="10">
    <source>
        <dbReference type="Proteomes" id="UP000019151"/>
    </source>
</evidence>
<feature type="site" description="Important for catalytic activity, responsible for pKa modulation of the active site Glu and correct orientation of both the proton donor and substrate" evidence="5">
    <location>
        <position position="185"/>
    </location>
</feature>
<dbReference type="InterPro" id="IPR023296">
    <property type="entry name" value="Glyco_hydro_beta-prop_sf"/>
</dbReference>
<organism evidence="9 10">
    <name type="scientific">Gemmatirosa kalamazoonensis</name>
    <dbReference type="NCBI Taxonomy" id="861299"/>
    <lineage>
        <taxon>Bacteria</taxon>
        <taxon>Pseudomonadati</taxon>
        <taxon>Gemmatimonadota</taxon>
        <taxon>Gemmatimonadia</taxon>
        <taxon>Gemmatimonadales</taxon>
        <taxon>Gemmatimonadaceae</taxon>
        <taxon>Gemmatirosa</taxon>
    </lineage>
</organism>
<keyword evidence="10" id="KW-1185">Reference proteome</keyword>
<dbReference type="STRING" id="861299.J421_4515"/>
<dbReference type="Pfam" id="PF04616">
    <property type="entry name" value="Glyco_hydro_43"/>
    <property type="match status" value="1"/>
</dbReference>
<dbReference type="Pfam" id="PF17851">
    <property type="entry name" value="GH43_C2"/>
    <property type="match status" value="1"/>
</dbReference>
<reference evidence="9 10" key="1">
    <citation type="journal article" date="2014" name="Genome Announc.">
        <title>Genome Sequence and Methylome of Soil Bacterium Gemmatirosa kalamazoonensis KBS708T, a Member of the Rarely Cultivated Gemmatimonadetes Phylum.</title>
        <authorList>
            <person name="Debruyn J.M."/>
            <person name="Radosevich M."/>
            <person name="Wommack K.E."/>
            <person name="Polson S.W."/>
            <person name="Hauser L.J."/>
            <person name="Fawaz M.N."/>
            <person name="Korlach J."/>
            <person name="Tsai Y.C."/>
        </authorList>
    </citation>
    <scope>NUCLEOTIDE SEQUENCE [LARGE SCALE GENOMIC DNA]</scope>
    <source>
        <strain evidence="9 10">KBS708</strain>
    </source>
</reference>
<feature type="active site" description="Proton acceptor" evidence="4">
    <location>
        <position position="79"/>
    </location>
</feature>
<proteinExistence type="inferred from homology"/>
<dbReference type="OrthoDB" id="9801455at2"/>
<protein>
    <submittedName>
        <fullName evidence="9">Glycoside hydrolase family 43</fullName>
    </submittedName>
</protein>
<dbReference type="FunCoup" id="W0RNH7">
    <property type="interactions" value="61"/>
</dbReference>
<dbReference type="HOGENOM" id="CLU_016508_2_2_0"/>